<dbReference type="NCBIfam" id="TIGR01687">
    <property type="entry name" value="moaD_arch"/>
    <property type="match status" value="1"/>
</dbReference>
<gene>
    <name evidence="1" type="ORF">ASZ90_011526</name>
</gene>
<dbReference type="SUPFAM" id="SSF54285">
    <property type="entry name" value="MoaD/ThiS"/>
    <property type="match status" value="1"/>
</dbReference>
<dbReference type="InterPro" id="IPR003749">
    <property type="entry name" value="ThiS/MoaD-like"/>
</dbReference>
<dbReference type="Gene3D" id="3.10.20.30">
    <property type="match status" value="1"/>
</dbReference>
<reference evidence="1" key="1">
    <citation type="journal article" date="2015" name="Proc. Natl. Acad. Sci. U.S.A.">
        <title>Networks of energetic and metabolic interactions define dynamics in microbial communities.</title>
        <authorList>
            <person name="Embree M."/>
            <person name="Liu J.K."/>
            <person name="Al-Bassam M.M."/>
            <person name="Zengler K."/>
        </authorList>
    </citation>
    <scope>NUCLEOTIDE SEQUENCE</scope>
</reference>
<dbReference type="NCBIfam" id="NF041918">
    <property type="entry name" value="SAMP1"/>
    <property type="match status" value="1"/>
</dbReference>
<sequence>MRIKIRSFAGFRNILGKEKDIDLPGEGAMIRDLLNLLCHDHASLEPLLFKEGRLREDVNIFLSGKNIESLQSLETPLADGDELALFTAVIGG</sequence>
<comment type="caution">
    <text evidence="1">The sequence shown here is derived from an EMBL/GenBank/DDBJ whole genome shotgun (WGS) entry which is preliminary data.</text>
</comment>
<dbReference type="AlphaFoldDB" id="A0A0W8FD10"/>
<protein>
    <recommendedName>
        <fullName evidence="2">Molybdenum cofactor biosynthesis protein moad</fullName>
    </recommendedName>
</protein>
<name>A0A0W8FD10_9ZZZZ</name>
<dbReference type="Pfam" id="PF02597">
    <property type="entry name" value="ThiS"/>
    <property type="match status" value="1"/>
</dbReference>
<organism evidence="1">
    <name type="scientific">hydrocarbon metagenome</name>
    <dbReference type="NCBI Taxonomy" id="938273"/>
    <lineage>
        <taxon>unclassified sequences</taxon>
        <taxon>metagenomes</taxon>
        <taxon>ecological metagenomes</taxon>
    </lineage>
</organism>
<dbReference type="InterPro" id="IPR054834">
    <property type="entry name" value="SAMP1_3"/>
</dbReference>
<dbReference type="PANTHER" id="PTHR38031:SF1">
    <property type="entry name" value="SULFUR CARRIER PROTEIN CYSO"/>
    <property type="match status" value="1"/>
</dbReference>
<dbReference type="InterPro" id="IPR012675">
    <property type="entry name" value="Beta-grasp_dom_sf"/>
</dbReference>
<proteinExistence type="predicted"/>
<dbReference type="InterPro" id="IPR052045">
    <property type="entry name" value="Sulfur_Carrier/Prot_Modifier"/>
</dbReference>
<dbReference type="InterPro" id="IPR010038">
    <property type="entry name" value="MoaD_arc-typ"/>
</dbReference>
<dbReference type="PANTHER" id="PTHR38031">
    <property type="entry name" value="SULFUR CARRIER PROTEIN SLR0821-RELATED"/>
    <property type="match status" value="1"/>
</dbReference>
<evidence type="ECO:0008006" key="2">
    <source>
        <dbReference type="Google" id="ProtNLM"/>
    </source>
</evidence>
<accession>A0A0W8FD10</accession>
<evidence type="ECO:0000313" key="1">
    <source>
        <dbReference type="EMBL" id="KUG18768.1"/>
    </source>
</evidence>
<dbReference type="InterPro" id="IPR016155">
    <property type="entry name" value="Mopterin_synth/thiamin_S_b"/>
</dbReference>
<dbReference type="EMBL" id="LNQE01001363">
    <property type="protein sequence ID" value="KUG18768.1"/>
    <property type="molecule type" value="Genomic_DNA"/>
</dbReference>